<dbReference type="EMBL" id="PVMZ01000020">
    <property type="protein sequence ID" value="PRX16231.1"/>
    <property type="molecule type" value="Genomic_DNA"/>
</dbReference>
<gene>
    <name evidence="1" type="ORF">CLV67_12045</name>
</gene>
<dbReference type="InterPro" id="IPR035944">
    <property type="entry name" value="YfbM-like_sf"/>
</dbReference>
<protein>
    <submittedName>
        <fullName evidence="1">Uncharacterized protein DUF1877</fullName>
    </submittedName>
</protein>
<sequence>MSVVTYYSRPTPEQLDELRRLLDSDVLAALEHLGGLPGSHIDRAWAGLHFLLLDLDAPVDVINGGEPLTEAHPVRLLTAGDVATAAGFLAATPFTALAGGYDRALMESIGVYPEDLWEAEWALSYLEDNYTRLTAVFGEAAAAGDPLLVHRS</sequence>
<dbReference type="RefSeq" id="WP_106327198.1">
    <property type="nucleotide sequence ID" value="NZ_BOMO01000133.1"/>
</dbReference>
<dbReference type="InterPro" id="IPR015068">
    <property type="entry name" value="DUF1877"/>
</dbReference>
<proteinExistence type="predicted"/>
<evidence type="ECO:0000313" key="2">
    <source>
        <dbReference type="Proteomes" id="UP000239415"/>
    </source>
</evidence>
<evidence type="ECO:0000313" key="1">
    <source>
        <dbReference type="EMBL" id="PRX16231.1"/>
    </source>
</evidence>
<comment type="caution">
    <text evidence="1">The sequence shown here is derived from an EMBL/GenBank/DDBJ whole genome shotgun (WGS) entry which is preliminary data.</text>
</comment>
<keyword evidence="2" id="KW-1185">Reference proteome</keyword>
<accession>A0A2T0K0B6</accession>
<dbReference type="Gene3D" id="3.40.1760.10">
    <property type="entry name" value="YfbM-like super family"/>
    <property type="match status" value="1"/>
</dbReference>
<dbReference type="Pfam" id="PF08974">
    <property type="entry name" value="DUF1877"/>
    <property type="match status" value="1"/>
</dbReference>
<dbReference type="SUPFAM" id="SSF111069">
    <property type="entry name" value="Hypothetical protein yfbM"/>
    <property type="match status" value="1"/>
</dbReference>
<name>A0A2T0K0B6_9ACTN</name>
<dbReference type="OrthoDB" id="5354816at2"/>
<dbReference type="Proteomes" id="UP000239415">
    <property type="component" value="Unassembled WGS sequence"/>
</dbReference>
<organism evidence="1 2">
    <name type="scientific">Actinoplanes italicus</name>
    <dbReference type="NCBI Taxonomy" id="113567"/>
    <lineage>
        <taxon>Bacteria</taxon>
        <taxon>Bacillati</taxon>
        <taxon>Actinomycetota</taxon>
        <taxon>Actinomycetes</taxon>
        <taxon>Micromonosporales</taxon>
        <taxon>Micromonosporaceae</taxon>
        <taxon>Actinoplanes</taxon>
    </lineage>
</organism>
<reference evidence="1 2" key="1">
    <citation type="submission" date="2018-03" db="EMBL/GenBank/DDBJ databases">
        <title>Genomic Encyclopedia of Archaeal and Bacterial Type Strains, Phase II (KMG-II): from individual species to whole genera.</title>
        <authorList>
            <person name="Goeker M."/>
        </authorList>
    </citation>
    <scope>NUCLEOTIDE SEQUENCE [LARGE SCALE GENOMIC DNA]</scope>
    <source>
        <strain evidence="1 2">DSM 43146</strain>
    </source>
</reference>
<dbReference type="AlphaFoldDB" id="A0A2T0K0B6"/>